<dbReference type="Proteomes" id="UP000625033">
    <property type="component" value="Unassembled WGS sequence"/>
</dbReference>
<protein>
    <recommendedName>
        <fullName evidence="3">Anti-sigma K factor RskA C-terminal domain-containing protein</fullName>
    </recommendedName>
</protein>
<evidence type="ECO:0000256" key="1">
    <source>
        <dbReference type="SAM" id="MobiDB-lite"/>
    </source>
</evidence>
<evidence type="ECO:0000313" key="4">
    <source>
        <dbReference type="EMBL" id="MBG6085594.1"/>
    </source>
</evidence>
<dbReference type="AlphaFoldDB" id="A0A931GMN6"/>
<evidence type="ECO:0000259" key="3">
    <source>
        <dbReference type="Pfam" id="PF10099"/>
    </source>
</evidence>
<dbReference type="EMBL" id="JADOTZ010000001">
    <property type="protein sequence ID" value="MBG6085594.1"/>
    <property type="molecule type" value="Genomic_DNA"/>
</dbReference>
<feature type="compositionally biased region" description="Basic and acidic residues" evidence="1">
    <location>
        <begin position="9"/>
        <end position="18"/>
    </location>
</feature>
<reference evidence="4" key="1">
    <citation type="submission" date="2020-11" db="EMBL/GenBank/DDBJ databases">
        <title>Sequencing the genomes of 1000 actinobacteria strains.</title>
        <authorList>
            <person name="Klenk H.-P."/>
        </authorList>
    </citation>
    <scope>NUCLEOTIDE SEQUENCE</scope>
    <source>
        <strain evidence="4">DSM 26152</strain>
    </source>
</reference>
<comment type="caution">
    <text evidence="4">The sequence shown here is derived from an EMBL/GenBank/DDBJ whole genome shotgun (WGS) entry which is preliminary data.</text>
</comment>
<feature type="transmembrane region" description="Helical" evidence="2">
    <location>
        <begin position="42"/>
        <end position="64"/>
    </location>
</feature>
<gene>
    <name evidence="4" type="ORF">IW252_002361</name>
</gene>
<keyword evidence="2" id="KW-0472">Membrane</keyword>
<sequence length="182" mass="18831">MTTHPGRHAGQDHDHDEDLGLDLVEEVSTSRRRRRPAPMKRLALVAIAVAVLVIGAVATVVTLMPRDVVAEVASADDAVSTSVDYEGGTAQVSVSSELNAGALEVAGLPAPQGGTAYRAWVVDASTGSHSPLEAIEPETTDGSVGFTGATDIISVDITLEPISEDSDVPTSEPILSVELPRG</sequence>
<dbReference type="GO" id="GO:0005886">
    <property type="term" value="C:plasma membrane"/>
    <property type="evidence" value="ECO:0007669"/>
    <property type="project" value="InterPro"/>
</dbReference>
<dbReference type="Pfam" id="PF10099">
    <property type="entry name" value="RskA_C"/>
    <property type="match status" value="1"/>
</dbReference>
<keyword evidence="2" id="KW-1133">Transmembrane helix</keyword>
<feature type="region of interest" description="Disordered" evidence="1">
    <location>
        <begin position="163"/>
        <end position="182"/>
    </location>
</feature>
<feature type="domain" description="Anti-sigma K factor RskA C-terminal" evidence="3">
    <location>
        <begin position="43"/>
        <end position="174"/>
    </location>
</feature>
<name>A0A931GMN6_9MICC</name>
<keyword evidence="5" id="KW-1185">Reference proteome</keyword>
<feature type="region of interest" description="Disordered" evidence="1">
    <location>
        <begin position="1"/>
        <end position="20"/>
    </location>
</feature>
<evidence type="ECO:0000313" key="5">
    <source>
        <dbReference type="Proteomes" id="UP000625033"/>
    </source>
</evidence>
<keyword evidence="2" id="KW-0812">Transmembrane</keyword>
<evidence type="ECO:0000256" key="2">
    <source>
        <dbReference type="SAM" id="Phobius"/>
    </source>
</evidence>
<proteinExistence type="predicted"/>
<accession>A0A931GMN6</accession>
<dbReference type="InterPro" id="IPR018764">
    <property type="entry name" value="RskA_C"/>
</dbReference>
<dbReference type="RefSeq" id="WP_196836763.1">
    <property type="nucleotide sequence ID" value="NZ_JADOTZ010000001.1"/>
</dbReference>
<organism evidence="4 5">
    <name type="scientific">Zhihengliuella flava</name>
    <dbReference type="NCBI Taxonomy" id="1285193"/>
    <lineage>
        <taxon>Bacteria</taxon>
        <taxon>Bacillati</taxon>
        <taxon>Actinomycetota</taxon>
        <taxon>Actinomycetes</taxon>
        <taxon>Micrococcales</taxon>
        <taxon>Micrococcaceae</taxon>
        <taxon>Zhihengliuella</taxon>
    </lineage>
</organism>